<name>A0A7K6ZBM4_ALCTO</name>
<dbReference type="Proteomes" id="UP000536033">
    <property type="component" value="Unassembled WGS sequence"/>
</dbReference>
<feature type="non-terminal residue" evidence="1">
    <location>
        <position position="65"/>
    </location>
</feature>
<dbReference type="EMBL" id="VZSD01038584">
    <property type="protein sequence ID" value="NWX81007.1"/>
    <property type="molecule type" value="Genomic_DNA"/>
</dbReference>
<gene>
    <name evidence="1" type="primary">Dnah17_4</name>
    <name evidence="1" type="ORF">ALCTOR_R15322</name>
</gene>
<organism evidence="1 2">
    <name type="scientific">Alca torda</name>
    <name type="common">Razorbill</name>
    <dbReference type="NCBI Taxonomy" id="28689"/>
    <lineage>
        <taxon>Eukaryota</taxon>
        <taxon>Metazoa</taxon>
        <taxon>Chordata</taxon>
        <taxon>Craniata</taxon>
        <taxon>Vertebrata</taxon>
        <taxon>Euteleostomi</taxon>
        <taxon>Archelosauria</taxon>
        <taxon>Archosauria</taxon>
        <taxon>Dinosauria</taxon>
        <taxon>Saurischia</taxon>
        <taxon>Theropoda</taxon>
        <taxon>Coelurosauria</taxon>
        <taxon>Aves</taxon>
        <taxon>Neognathae</taxon>
        <taxon>Neoaves</taxon>
        <taxon>Charadriiformes</taxon>
        <taxon>Alcidae</taxon>
        <taxon>Alca</taxon>
    </lineage>
</organism>
<evidence type="ECO:0000313" key="1">
    <source>
        <dbReference type="EMBL" id="NWX81007.1"/>
    </source>
</evidence>
<sequence length="65" mass="7492">SMFEPLKETVALLSTYGEEMPEEIHLQLQELPEHWDGTKKLCLRVKQSAAPLQANEVNIIRKKCQ</sequence>
<comment type="caution">
    <text evidence="1">The sequence shown here is derived from an EMBL/GenBank/DDBJ whole genome shotgun (WGS) entry which is preliminary data.</text>
</comment>
<keyword evidence="2" id="KW-1185">Reference proteome</keyword>
<protein>
    <submittedName>
        <fullName evidence="1">DYH17 protein</fullName>
    </submittedName>
</protein>
<reference evidence="1 2" key="1">
    <citation type="submission" date="2019-09" db="EMBL/GenBank/DDBJ databases">
        <title>Bird 10,000 Genomes (B10K) Project - Family phase.</title>
        <authorList>
            <person name="Zhang G."/>
        </authorList>
    </citation>
    <scope>NUCLEOTIDE SEQUENCE [LARGE SCALE GENOMIC DNA]</scope>
    <source>
        <strain evidence="1">OUT-0003</strain>
        <tissue evidence="1">Muscle</tissue>
    </source>
</reference>
<feature type="non-terminal residue" evidence="1">
    <location>
        <position position="1"/>
    </location>
</feature>
<accession>A0A7K6ZBM4</accession>
<dbReference type="AlphaFoldDB" id="A0A7K6ZBM4"/>
<evidence type="ECO:0000313" key="2">
    <source>
        <dbReference type="Proteomes" id="UP000536033"/>
    </source>
</evidence>
<proteinExistence type="predicted"/>